<dbReference type="AlphaFoldDB" id="A0A1S9RXM4"/>
<feature type="compositionally biased region" description="Basic residues" evidence="1">
    <location>
        <begin position="161"/>
        <end position="170"/>
    </location>
</feature>
<feature type="region of interest" description="Disordered" evidence="1">
    <location>
        <begin position="161"/>
        <end position="180"/>
    </location>
</feature>
<evidence type="ECO:0000256" key="1">
    <source>
        <dbReference type="SAM" id="MobiDB-lite"/>
    </source>
</evidence>
<protein>
    <submittedName>
        <fullName evidence="2">Uncharacterized protein</fullName>
    </submittedName>
</protein>
<proteinExistence type="predicted"/>
<reference evidence="3" key="1">
    <citation type="submission" date="2015-09" db="EMBL/GenBank/DDBJ databases">
        <authorList>
            <person name="Fill T.P."/>
            <person name="Baretta J.F."/>
            <person name="de Almeida L.G."/>
            <person name="Rocha M."/>
            <person name="de Souza D.H."/>
            <person name="Malavazi I."/>
            <person name="Cerdeira L.T."/>
            <person name="Hong H."/>
            <person name="Samborskyy M."/>
            <person name="de Vasconcelos A.T."/>
            <person name="Leadlay P."/>
            <person name="Rodrigues-Filho E."/>
        </authorList>
    </citation>
    <scope>NUCLEOTIDE SEQUENCE [LARGE SCALE GENOMIC DNA]</scope>
    <source>
        <strain evidence="3">LaBioMMi 136</strain>
    </source>
</reference>
<dbReference type="EMBL" id="LJBN01000099">
    <property type="protein sequence ID" value="OOQ90061.1"/>
    <property type="molecule type" value="Genomic_DNA"/>
</dbReference>
<evidence type="ECO:0000313" key="3">
    <source>
        <dbReference type="Proteomes" id="UP000190744"/>
    </source>
</evidence>
<accession>A0A1S9RXM4</accession>
<organism evidence="2 3">
    <name type="scientific">Penicillium brasilianum</name>
    <dbReference type="NCBI Taxonomy" id="104259"/>
    <lineage>
        <taxon>Eukaryota</taxon>
        <taxon>Fungi</taxon>
        <taxon>Dikarya</taxon>
        <taxon>Ascomycota</taxon>
        <taxon>Pezizomycotina</taxon>
        <taxon>Eurotiomycetes</taxon>
        <taxon>Eurotiomycetidae</taxon>
        <taxon>Eurotiales</taxon>
        <taxon>Aspergillaceae</taxon>
        <taxon>Penicillium</taxon>
    </lineage>
</organism>
<evidence type="ECO:0000313" key="2">
    <source>
        <dbReference type="EMBL" id="OOQ90061.1"/>
    </source>
</evidence>
<dbReference type="Proteomes" id="UP000190744">
    <property type="component" value="Unassembled WGS sequence"/>
</dbReference>
<gene>
    <name evidence="2" type="ORF">PEBR_04975</name>
</gene>
<sequence length="214" mass="24498">MIFSPGRALVKTWTRSRAKEVRRQAVTNTYDMRRWAVKTEMGSPAKGWGLPSVVSTGGREGESAKESIVHDSGEMKATKAQYLAVEVEAQRVLKPVPSTRIQDMHADVASKEEGELYPEVKKVKKRARCDEEEKVEEEKEEEMEGLYFHVVETGHRIVRSRAAHQRHHRQSQSTNNRRLSISGPVAASTYFWILDVFRMQTQHVRERLSITNGH</sequence>
<name>A0A1S9RXM4_PENBI</name>
<comment type="caution">
    <text evidence="2">The sequence shown here is derived from an EMBL/GenBank/DDBJ whole genome shotgun (WGS) entry which is preliminary data.</text>
</comment>